<feature type="transmembrane region" description="Helical" evidence="1">
    <location>
        <begin position="218"/>
        <end position="237"/>
    </location>
</feature>
<feature type="transmembrane region" description="Helical" evidence="1">
    <location>
        <begin position="282"/>
        <end position="300"/>
    </location>
</feature>
<dbReference type="Proteomes" id="UP001500021">
    <property type="component" value="Unassembled WGS sequence"/>
</dbReference>
<keyword evidence="1" id="KW-1133">Transmembrane helix</keyword>
<evidence type="ECO:0000313" key="2">
    <source>
        <dbReference type="EMBL" id="GAA0819718.1"/>
    </source>
</evidence>
<feature type="transmembrane region" description="Helical" evidence="1">
    <location>
        <begin position="83"/>
        <end position="99"/>
    </location>
</feature>
<reference evidence="2 3" key="1">
    <citation type="journal article" date="2019" name="Int. J. Syst. Evol. Microbiol.">
        <title>The Global Catalogue of Microorganisms (GCM) 10K type strain sequencing project: providing services to taxonomists for standard genome sequencing and annotation.</title>
        <authorList>
            <consortium name="The Broad Institute Genomics Platform"/>
            <consortium name="The Broad Institute Genome Sequencing Center for Infectious Disease"/>
            <person name="Wu L."/>
            <person name="Ma J."/>
        </authorList>
    </citation>
    <scope>NUCLEOTIDE SEQUENCE [LARGE SCALE GENOMIC DNA]</scope>
    <source>
        <strain evidence="2 3">JCM 15608</strain>
    </source>
</reference>
<proteinExistence type="predicted"/>
<organism evidence="2 3">
    <name type="scientific">Colwellia asteriadis</name>
    <dbReference type="NCBI Taxonomy" id="517723"/>
    <lineage>
        <taxon>Bacteria</taxon>
        <taxon>Pseudomonadati</taxon>
        <taxon>Pseudomonadota</taxon>
        <taxon>Gammaproteobacteria</taxon>
        <taxon>Alteromonadales</taxon>
        <taxon>Colwelliaceae</taxon>
        <taxon>Colwellia</taxon>
    </lineage>
</organism>
<feature type="transmembrane region" description="Helical" evidence="1">
    <location>
        <begin position="336"/>
        <end position="355"/>
    </location>
</feature>
<feature type="transmembrane region" description="Helical" evidence="1">
    <location>
        <begin position="249"/>
        <end position="270"/>
    </location>
</feature>
<dbReference type="PANTHER" id="PTHR31061">
    <property type="entry name" value="LD22376P"/>
    <property type="match status" value="1"/>
</dbReference>
<sequence length="363" mass="40785">MNRYLALDAFRGFTIALMLLVITPGSWSHVYPQLLHAQWHGWTITDVVFPFFMFIIGSAMYFSFRKSNFKASPKAIFRIIKRSAIIFALGLALNAFPTYETFADLRFMSVLGRIGLAYGIAAILVLVLNRVGIWLASVVILLGYWLLLASVGDGAYSLNDNLVRSVDLAIMGASHMWAGKGLAFDPEGLLSTLPALVSILAGFEATRMITQCSSQQQAIKRLILSGAIALVVGYVWSSTMPINKYLWTSSYVLVTSAVATWLLALFIWLTDIKGYQSAMKPLFIYGMNPLFIYVFAAVWTDCYKLIPMSFGANESGDMRDFLFFHMSQWLSPINASLVYAIIHVFIFWVICLFLYQRKIVIRI</sequence>
<accession>A0ABN1L8L6</accession>
<keyword evidence="1" id="KW-0472">Membrane</keyword>
<comment type="caution">
    <text evidence="2">The sequence shown here is derived from an EMBL/GenBank/DDBJ whole genome shotgun (WGS) entry which is preliminary data.</text>
</comment>
<name>A0ABN1L8L6_9GAMM</name>
<evidence type="ECO:0000313" key="3">
    <source>
        <dbReference type="Proteomes" id="UP001500021"/>
    </source>
</evidence>
<feature type="transmembrane region" description="Helical" evidence="1">
    <location>
        <begin position="12"/>
        <end position="30"/>
    </location>
</feature>
<feature type="transmembrane region" description="Helical" evidence="1">
    <location>
        <begin position="188"/>
        <end position="206"/>
    </location>
</feature>
<dbReference type="EMBL" id="BAAAFA010000008">
    <property type="protein sequence ID" value="GAA0819718.1"/>
    <property type="molecule type" value="Genomic_DNA"/>
</dbReference>
<keyword evidence="3" id="KW-1185">Reference proteome</keyword>
<feature type="transmembrane region" description="Helical" evidence="1">
    <location>
        <begin position="133"/>
        <end position="152"/>
    </location>
</feature>
<protein>
    <submittedName>
        <fullName evidence="2">Heparan-alpha-glucosaminide N-acetyltransferase domain-containing protein</fullName>
    </submittedName>
</protein>
<feature type="transmembrane region" description="Helical" evidence="1">
    <location>
        <begin position="105"/>
        <end position="126"/>
    </location>
</feature>
<dbReference type="RefSeq" id="WP_343817751.1">
    <property type="nucleotide sequence ID" value="NZ_BAAAFA010000008.1"/>
</dbReference>
<keyword evidence="1" id="KW-0812">Transmembrane</keyword>
<gene>
    <name evidence="2" type="ORF">GCM10009111_24130</name>
</gene>
<dbReference type="PANTHER" id="PTHR31061:SF24">
    <property type="entry name" value="LD22376P"/>
    <property type="match status" value="1"/>
</dbReference>
<evidence type="ECO:0000256" key="1">
    <source>
        <dbReference type="SAM" id="Phobius"/>
    </source>
</evidence>
<feature type="transmembrane region" description="Helical" evidence="1">
    <location>
        <begin position="42"/>
        <end position="62"/>
    </location>
</feature>